<name>A0A4V0YHA7_9MICO</name>
<dbReference type="AlphaFoldDB" id="A0A4V0YHA7"/>
<dbReference type="Proteomes" id="UP000291259">
    <property type="component" value="Chromosome"/>
</dbReference>
<evidence type="ECO:0000313" key="2">
    <source>
        <dbReference type="Proteomes" id="UP000291259"/>
    </source>
</evidence>
<evidence type="ECO:0008006" key="3">
    <source>
        <dbReference type="Google" id="ProtNLM"/>
    </source>
</evidence>
<proteinExistence type="predicted"/>
<dbReference type="PROSITE" id="PS51257">
    <property type="entry name" value="PROKAR_LIPOPROTEIN"/>
    <property type="match status" value="1"/>
</dbReference>
<organism evidence="1 2">
    <name type="scientific">Agromyces protaetiae</name>
    <dbReference type="NCBI Taxonomy" id="2509455"/>
    <lineage>
        <taxon>Bacteria</taxon>
        <taxon>Bacillati</taxon>
        <taxon>Actinomycetota</taxon>
        <taxon>Actinomycetes</taxon>
        <taxon>Micrococcales</taxon>
        <taxon>Microbacteriaceae</taxon>
        <taxon>Agromyces</taxon>
    </lineage>
</organism>
<accession>A0A4V0YHA7</accession>
<dbReference type="EMBL" id="CP035491">
    <property type="protein sequence ID" value="QAY74051.1"/>
    <property type="molecule type" value="Genomic_DNA"/>
</dbReference>
<protein>
    <recommendedName>
        <fullName evidence="3">DUF4232 domain-containing protein</fullName>
    </recommendedName>
</protein>
<sequence>MSTQRQRFGKTILIGLSVTGALLLVGCTPAVEAEGEQGPIHAKATLVESFDGRCGFGLDVQNTGSEPVHFPQGDWESVAGASMLEWHVPFGRNSAPEGFALTTKLPPTIEAGESARIAFVTNCDGEPVVISVNPTGLGPVVLKPFE</sequence>
<evidence type="ECO:0000313" key="1">
    <source>
        <dbReference type="EMBL" id="QAY74051.1"/>
    </source>
</evidence>
<keyword evidence="2" id="KW-1185">Reference proteome</keyword>
<dbReference type="KEGG" id="agf:ET445_12590"/>
<gene>
    <name evidence="1" type="ORF">ET445_12590</name>
</gene>
<dbReference type="RefSeq" id="WP_129191599.1">
    <property type="nucleotide sequence ID" value="NZ_CP035491.1"/>
</dbReference>
<reference evidence="1 2" key="1">
    <citation type="submission" date="2019-01" db="EMBL/GenBank/DDBJ databases">
        <title>Genome sequencing of strain FW100M-8.</title>
        <authorList>
            <person name="Heo J."/>
            <person name="Kim S.-J."/>
            <person name="Kim J.-S."/>
            <person name="Hong S.-B."/>
            <person name="Kwon S.-W."/>
        </authorList>
    </citation>
    <scope>NUCLEOTIDE SEQUENCE [LARGE SCALE GENOMIC DNA]</scope>
    <source>
        <strain evidence="1 2">FW100M-8</strain>
    </source>
</reference>